<feature type="transmembrane region" description="Helical" evidence="11">
    <location>
        <begin position="6"/>
        <end position="26"/>
    </location>
</feature>
<feature type="domain" description="TonB C-terminal" evidence="12">
    <location>
        <begin position="182"/>
        <end position="269"/>
    </location>
</feature>
<dbReference type="EMBL" id="UAPV01000001">
    <property type="protein sequence ID" value="SPT69126.1"/>
    <property type="molecule type" value="Genomic_DNA"/>
</dbReference>
<dbReference type="PANTHER" id="PTHR33446:SF2">
    <property type="entry name" value="PROTEIN TONB"/>
    <property type="match status" value="1"/>
</dbReference>
<feature type="compositionally biased region" description="Basic and acidic residues" evidence="10">
    <location>
        <begin position="64"/>
        <end position="93"/>
    </location>
</feature>
<feature type="region of interest" description="Disordered" evidence="10">
    <location>
        <begin position="56"/>
        <end position="95"/>
    </location>
</feature>
<dbReference type="InterPro" id="IPR006260">
    <property type="entry name" value="TonB/TolA_C"/>
</dbReference>
<dbReference type="PROSITE" id="PS52015">
    <property type="entry name" value="TONB_CTD"/>
    <property type="match status" value="1"/>
</dbReference>
<keyword evidence="3" id="KW-0813">Transport</keyword>
<evidence type="ECO:0000256" key="3">
    <source>
        <dbReference type="ARBA" id="ARBA00022448"/>
    </source>
</evidence>
<keyword evidence="8 11" id="KW-1133">Transmembrane helix</keyword>
<sequence length="269" mass="30289">MYPDLISRSLGFIGVFITLMTFGLLCEHNFQAQVQDTYSTLVVNINHVEQIKSQAKKNIEPQAETEKNTHIDTKNDQIEQKNDNEYQSDRETAKNSVIKHKTNVSENTPVKQVKPKKVETSKSKAVKEQSKKTVTTKKTDTVKKANLAAGNKKIKSENKVITKNETALSDESIVAANISRQTISNLIFDRIQDKIQYPQRAIKRKIQGVVLVEFNVVNGKIASFTIIKSSGHTILDKSAARLCKDIIGFDTRHPNSNIKIHMPIKYALI</sequence>
<dbReference type="Proteomes" id="UP000250086">
    <property type="component" value="Unassembled WGS sequence"/>
</dbReference>
<dbReference type="NCBIfam" id="TIGR01352">
    <property type="entry name" value="tonB_Cterm"/>
    <property type="match status" value="1"/>
</dbReference>
<dbReference type="OrthoDB" id="1628901at2"/>
<dbReference type="Pfam" id="PF03544">
    <property type="entry name" value="TonB_C"/>
    <property type="match status" value="1"/>
</dbReference>
<evidence type="ECO:0000256" key="1">
    <source>
        <dbReference type="ARBA" id="ARBA00004383"/>
    </source>
</evidence>
<keyword evidence="9 11" id="KW-0472">Membrane</keyword>
<proteinExistence type="inferred from homology"/>
<dbReference type="PANTHER" id="PTHR33446">
    <property type="entry name" value="PROTEIN TONB-RELATED"/>
    <property type="match status" value="1"/>
</dbReference>
<comment type="similarity">
    <text evidence="2">Belongs to the TonB family.</text>
</comment>
<dbReference type="AlphaFoldDB" id="A0A2X0V7P8"/>
<evidence type="ECO:0000313" key="14">
    <source>
        <dbReference type="Proteomes" id="UP000250086"/>
    </source>
</evidence>
<keyword evidence="6 11" id="KW-0812">Transmembrane</keyword>
<organism evidence="13 14">
    <name type="scientific">Anaerobiospirillum thomasii</name>
    <dbReference type="NCBI Taxonomy" id="179995"/>
    <lineage>
        <taxon>Bacteria</taxon>
        <taxon>Pseudomonadati</taxon>
        <taxon>Pseudomonadota</taxon>
        <taxon>Gammaproteobacteria</taxon>
        <taxon>Aeromonadales</taxon>
        <taxon>Succinivibrionaceae</taxon>
        <taxon>Anaerobiospirillum</taxon>
    </lineage>
</organism>
<name>A0A2X0V7P8_9GAMM</name>
<evidence type="ECO:0000256" key="9">
    <source>
        <dbReference type="ARBA" id="ARBA00023136"/>
    </source>
</evidence>
<keyword evidence="7" id="KW-0653">Protein transport</keyword>
<dbReference type="Gene3D" id="3.30.1150.10">
    <property type="match status" value="1"/>
</dbReference>
<keyword evidence="4" id="KW-1003">Cell membrane</keyword>
<evidence type="ECO:0000256" key="10">
    <source>
        <dbReference type="SAM" id="MobiDB-lite"/>
    </source>
</evidence>
<evidence type="ECO:0000256" key="7">
    <source>
        <dbReference type="ARBA" id="ARBA00022927"/>
    </source>
</evidence>
<evidence type="ECO:0000256" key="5">
    <source>
        <dbReference type="ARBA" id="ARBA00022519"/>
    </source>
</evidence>
<dbReference type="GO" id="GO:0055085">
    <property type="term" value="P:transmembrane transport"/>
    <property type="evidence" value="ECO:0007669"/>
    <property type="project" value="InterPro"/>
</dbReference>
<evidence type="ECO:0000256" key="11">
    <source>
        <dbReference type="SAM" id="Phobius"/>
    </source>
</evidence>
<dbReference type="GO" id="GO:0098797">
    <property type="term" value="C:plasma membrane protein complex"/>
    <property type="evidence" value="ECO:0007669"/>
    <property type="project" value="TreeGrafter"/>
</dbReference>
<dbReference type="InterPro" id="IPR037682">
    <property type="entry name" value="TonB_C"/>
</dbReference>
<evidence type="ECO:0000313" key="13">
    <source>
        <dbReference type="EMBL" id="SPT69126.1"/>
    </source>
</evidence>
<dbReference type="GO" id="GO:0031992">
    <property type="term" value="F:energy transducer activity"/>
    <property type="evidence" value="ECO:0007669"/>
    <property type="project" value="TreeGrafter"/>
</dbReference>
<dbReference type="RefSeq" id="WP_113743311.1">
    <property type="nucleotide sequence ID" value="NZ_UAPU01000007.1"/>
</dbReference>
<keyword evidence="14" id="KW-1185">Reference proteome</keyword>
<reference evidence="13 14" key="1">
    <citation type="submission" date="2018-06" db="EMBL/GenBank/DDBJ databases">
        <authorList>
            <consortium name="Pathogen Informatics"/>
            <person name="Doyle S."/>
        </authorList>
    </citation>
    <scope>NUCLEOTIDE SEQUENCE [LARGE SCALE GENOMIC DNA]</scope>
    <source>
        <strain evidence="13 14">NCTC13093</strain>
    </source>
</reference>
<comment type="subcellular location">
    <subcellularLocation>
        <location evidence="1">Cell inner membrane</location>
        <topology evidence="1">Single-pass membrane protein</topology>
        <orientation evidence="1">Periplasmic side</orientation>
    </subcellularLocation>
</comment>
<gene>
    <name evidence="13" type="ORF">NCTC13093_00489</name>
</gene>
<dbReference type="InterPro" id="IPR051045">
    <property type="entry name" value="TonB-dependent_transducer"/>
</dbReference>
<evidence type="ECO:0000259" key="12">
    <source>
        <dbReference type="PROSITE" id="PS52015"/>
    </source>
</evidence>
<dbReference type="GO" id="GO:0015031">
    <property type="term" value="P:protein transport"/>
    <property type="evidence" value="ECO:0007669"/>
    <property type="project" value="UniProtKB-KW"/>
</dbReference>
<evidence type="ECO:0000256" key="6">
    <source>
        <dbReference type="ARBA" id="ARBA00022692"/>
    </source>
</evidence>
<keyword evidence="5" id="KW-0997">Cell inner membrane</keyword>
<dbReference type="SUPFAM" id="SSF74653">
    <property type="entry name" value="TolA/TonB C-terminal domain"/>
    <property type="match status" value="1"/>
</dbReference>
<evidence type="ECO:0000256" key="8">
    <source>
        <dbReference type="ARBA" id="ARBA00022989"/>
    </source>
</evidence>
<evidence type="ECO:0000256" key="4">
    <source>
        <dbReference type="ARBA" id="ARBA00022475"/>
    </source>
</evidence>
<evidence type="ECO:0000256" key="2">
    <source>
        <dbReference type="ARBA" id="ARBA00006555"/>
    </source>
</evidence>
<protein>
    <submittedName>
        <fullName evidence="13">TonB family C-terminal domain</fullName>
    </submittedName>
</protein>
<accession>A0A2X0V7P8</accession>